<keyword evidence="3" id="KW-0808">Transferase</keyword>
<dbReference type="EC" id="2.7.11.1" evidence="1"/>
<evidence type="ECO:0000313" key="10">
    <source>
        <dbReference type="EMBL" id="TWJ15001.1"/>
    </source>
</evidence>
<dbReference type="PANTHER" id="PTHR43289:SF6">
    <property type="entry name" value="SERINE_THREONINE-PROTEIN KINASE NEKL-3"/>
    <property type="match status" value="1"/>
</dbReference>
<dbReference type="InterPro" id="IPR008271">
    <property type="entry name" value="Ser/Thr_kinase_AS"/>
</dbReference>
<evidence type="ECO:0000313" key="11">
    <source>
        <dbReference type="Proteomes" id="UP000321617"/>
    </source>
</evidence>
<dbReference type="RefSeq" id="WP_147132953.1">
    <property type="nucleotide sequence ID" value="NZ_BAABIJ010000001.1"/>
</dbReference>
<dbReference type="Gene3D" id="3.30.200.20">
    <property type="entry name" value="Phosphorylase Kinase, domain 1"/>
    <property type="match status" value="1"/>
</dbReference>
<keyword evidence="6 7" id="KW-0067">ATP-binding</keyword>
<keyword evidence="4 7" id="KW-0547">Nucleotide-binding</keyword>
<dbReference type="PROSITE" id="PS00108">
    <property type="entry name" value="PROTEIN_KINASE_ST"/>
    <property type="match status" value="1"/>
</dbReference>
<dbReference type="InterPro" id="IPR017441">
    <property type="entry name" value="Protein_kinase_ATP_BS"/>
</dbReference>
<name>A0A562VAY3_9ACTN</name>
<gene>
    <name evidence="10" type="ORF">LX16_0697</name>
</gene>
<reference evidence="10 11" key="1">
    <citation type="journal article" date="2013" name="Stand. Genomic Sci.">
        <title>Genomic Encyclopedia of Type Strains, Phase I: The one thousand microbial genomes (KMG-I) project.</title>
        <authorList>
            <person name="Kyrpides N.C."/>
            <person name="Woyke T."/>
            <person name="Eisen J.A."/>
            <person name="Garrity G."/>
            <person name="Lilburn T.G."/>
            <person name="Beck B.J."/>
            <person name="Whitman W.B."/>
            <person name="Hugenholtz P."/>
            <person name="Klenk H.P."/>
        </authorList>
    </citation>
    <scope>NUCLEOTIDE SEQUENCE [LARGE SCALE GENOMIC DNA]</scope>
    <source>
        <strain evidence="10 11">DSM 45044</strain>
    </source>
</reference>
<feature type="transmembrane region" description="Helical" evidence="8">
    <location>
        <begin position="301"/>
        <end position="322"/>
    </location>
</feature>
<evidence type="ECO:0000256" key="8">
    <source>
        <dbReference type="SAM" id="Phobius"/>
    </source>
</evidence>
<evidence type="ECO:0000256" key="7">
    <source>
        <dbReference type="PROSITE-ProRule" id="PRU10141"/>
    </source>
</evidence>
<dbReference type="PANTHER" id="PTHR43289">
    <property type="entry name" value="MITOGEN-ACTIVATED PROTEIN KINASE KINASE KINASE 20-RELATED"/>
    <property type="match status" value="1"/>
</dbReference>
<dbReference type="Proteomes" id="UP000321617">
    <property type="component" value="Unassembled WGS sequence"/>
</dbReference>
<keyword evidence="8" id="KW-0472">Membrane</keyword>
<sequence length="323" mass="33661">MELFAGRYLLVDPIGEGGMGSVWRAWDARRRRYVAAKLLHPSDAGTLLRFVREQGLRIVHPHVVAPDGWAGDDALVLLTMDLVGGGTLHQLIGDHGALPVSYAAVLVDQLLSALAEVHAHGVVHRDVKPANLLLEPTGRGAPVLRLSDFGISQVLGQPRLTELAAVMGTYGYLSPEAMAGEDPHPSHDLYAAAVVAHQILTGEAPPPEGVVMDDAPPPDVPGPVWDLLGRMLSADPAQRPADAATARDGWRAAVAGVPPPEPDADDPVEVFDQLGPLPTGFGPAGPLPAPVADRRRRAAGIAALVVGALGAVVAVTSAVLLVV</sequence>
<evidence type="ECO:0000259" key="9">
    <source>
        <dbReference type="PROSITE" id="PS50011"/>
    </source>
</evidence>
<keyword evidence="2" id="KW-0723">Serine/threonine-protein kinase</keyword>
<dbReference type="GO" id="GO:0005524">
    <property type="term" value="F:ATP binding"/>
    <property type="evidence" value="ECO:0007669"/>
    <property type="project" value="UniProtKB-UniRule"/>
</dbReference>
<organism evidence="10 11">
    <name type="scientific">Stackebrandtia albiflava</name>
    <dbReference type="NCBI Taxonomy" id="406432"/>
    <lineage>
        <taxon>Bacteria</taxon>
        <taxon>Bacillati</taxon>
        <taxon>Actinomycetota</taxon>
        <taxon>Actinomycetes</taxon>
        <taxon>Glycomycetales</taxon>
        <taxon>Glycomycetaceae</taxon>
        <taxon>Stackebrandtia</taxon>
    </lineage>
</organism>
<dbReference type="AlphaFoldDB" id="A0A562VAY3"/>
<dbReference type="SMART" id="SM00220">
    <property type="entry name" value="S_TKc"/>
    <property type="match status" value="1"/>
</dbReference>
<keyword evidence="8" id="KW-1133">Transmembrane helix</keyword>
<dbReference type="CDD" id="cd14014">
    <property type="entry name" value="STKc_PknB_like"/>
    <property type="match status" value="1"/>
</dbReference>
<feature type="domain" description="Protein kinase" evidence="9">
    <location>
        <begin position="8"/>
        <end position="251"/>
    </location>
</feature>
<accession>A0A562VAY3</accession>
<dbReference type="SUPFAM" id="SSF56112">
    <property type="entry name" value="Protein kinase-like (PK-like)"/>
    <property type="match status" value="1"/>
</dbReference>
<dbReference type="GO" id="GO:0004674">
    <property type="term" value="F:protein serine/threonine kinase activity"/>
    <property type="evidence" value="ECO:0007669"/>
    <property type="project" value="UniProtKB-KW"/>
</dbReference>
<protein>
    <recommendedName>
        <fullName evidence="1">non-specific serine/threonine protein kinase</fullName>
        <ecNumber evidence="1">2.7.11.1</ecNumber>
    </recommendedName>
</protein>
<proteinExistence type="predicted"/>
<dbReference type="Pfam" id="PF00069">
    <property type="entry name" value="Pkinase"/>
    <property type="match status" value="1"/>
</dbReference>
<dbReference type="EMBL" id="VLLL01000005">
    <property type="protein sequence ID" value="TWJ15001.1"/>
    <property type="molecule type" value="Genomic_DNA"/>
</dbReference>
<evidence type="ECO:0000256" key="3">
    <source>
        <dbReference type="ARBA" id="ARBA00022679"/>
    </source>
</evidence>
<keyword evidence="8" id="KW-0812">Transmembrane</keyword>
<evidence type="ECO:0000256" key="6">
    <source>
        <dbReference type="ARBA" id="ARBA00022840"/>
    </source>
</evidence>
<feature type="binding site" evidence="7">
    <location>
        <position position="37"/>
    </location>
    <ligand>
        <name>ATP</name>
        <dbReference type="ChEBI" id="CHEBI:30616"/>
    </ligand>
</feature>
<keyword evidence="11" id="KW-1185">Reference proteome</keyword>
<keyword evidence="5 10" id="KW-0418">Kinase</keyword>
<evidence type="ECO:0000256" key="5">
    <source>
        <dbReference type="ARBA" id="ARBA00022777"/>
    </source>
</evidence>
<dbReference type="OrthoDB" id="9762169at2"/>
<dbReference type="InterPro" id="IPR000719">
    <property type="entry name" value="Prot_kinase_dom"/>
</dbReference>
<evidence type="ECO:0000256" key="4">
    <source>
        <dbReference type="ARBA" id="ARBA00022741"/>
    </source>
</evidence>
<evidence type="ECO:0000256" key="2">
    <source>
        <dbReference type="ARBA" id="ARBA00022527"/>
    </source>
</evidence>
<dbReference type="PROSITE" id="PS50011">
    <property type="entry name" value="PROTEIN_KINASE_DOM"/>
    <property type="match status" value="1"/>
</dbReference>
<evidence type="ECO:0000256" key="1">
    <source>
        <dbReference type="ARBA" id="ARBA00012513"/>
    </source>
</evidence>
<dbReference type="InterPro" id="IPR011009">
    <property type="entry name" value="Kinase-like_dom_sf"/>
</dbReference>
<dbReference type="PROSITE" id="PS00107">
    <property type="entry name" value="PROTEIN_KINASE_ATP"/>
    <property type="match status" value="1"/>
</dbReference>
<dbReference type="Gene3D" id="1.10.510.10">
    <property type="entry name" value="Transferase(Phosphotransferase) domain 1"/>
    <property type="match status" value="1"/>
</dbReference>
<comment type="caution">
    <text evidence="10">The sequence shown here is derived from an EMBL/GenBank/DDBJ whole genome shotgun (WGS) entry which is preliminary data.</text>
</comment>